<feature type="transmembrane region" description="Helical" evidence="1">
    <location>
        <begin position="100"/>
        <end position="124"/>
    </location>
</feature>
<keyword evidence="3" id="KW-1185">Reference proteome</keyword>
<organism evidence="2 3">
    <name type="scientific">Mycobacterium cookii</name>
    <dbReference type="NCBI Taxonomy" id="1775"/>
    <lineage>
        <taxon>Bacteria</taxon>
        <taxon>Bacillati</taxon>
        <taxon>Actinomycetota</taxon>
        <taxon>Actinomycetes</taxon>
        <taxon>Mycobacteriales</taxon>
        <taxon>Mycobacteriaceae</taxon>
        <taxon>Mycobacterium</taxon>
    </lineage>
</organism>
<accession>A0A7I7KYF1</accession>
<feature type="transmembrane region" description="Helical" evidence="1">
    <location>
        <begin position="144"/>
        <end position="171"/>
    </location>
</feature>
<evidence type="ECO:0000256" key="1">
    <source>
        <dbReference type="SAM" id="Phobius"/>
    </source>
</evidence>
<keyword evidence="1" id="KW-0472">Membrane</keyword>
<feature type="transmembrane region" description="Helical" evidence="1">
    <location>
        <begin position="227"/>
        <end position="260"/>
    </location>
</feature>
<dbReference type="Proteomes" id="UP000465866">
    <property type="component" value="Chromosome"/>
</dbReference>
<feature type="transmembrane region" description="Helical" evidence="1">
    <location>
        <begin position="192"/>
        <end position="221"/>
    </location>
</feature>
<keyword evidence="1" id="KW-0812">Transmembrane</keyword>
<feature type="transmembrane region" description="Helical" evidence="1">
    <location>
        <begin position="317"/>
        <end position="346"/>
    </location>
</feature>
<evidence type="ECO:0000313" key="2">
    <source>
        <dbReference type="EMBL" id="BBX46834.1"/>
    </source>
</evidence>
<name>A0A7I7KYF1_9MYCO</name>
<dbReference type="RefSeq" id="WP_232064582.1">
    <property type="nucleotide sequence ID" value="NZ_AP022569.1"/>
</dbReference>
<dbReference type="AlphaFoldDB" id="A0A7I7KYF1"/>
<reference evidence="2 3" key="1">
    <citation type="journal article" date="2019" name="Emerg. Microbes Infect.">
        <title>Comprehensive subspecies identification of 175 nontuberculous mycobacteria species based on 7547 genomic profiles.</title>
        <authorList>
            <person name="Matsumoto Y."/>
            <person name="Kinjo T."/>
            <person name="Motooka D."/>
            <person name="Nabeya D."/>
            <person name="Jung N."/>
            <person name="Uechi K."/>
            <person name="Horii T."/>
            <person name="Iida T."/>
            <person name="Fujita J."/>
            <person name="Nakamura S."/>
        </authorList>
    </citation>
    <scope>NUCLEOTIDE SEQUENCE [LARGE SCALE GENOMIC DNA]</scope>
    <source>
        <strain evidence="2 3">JCM 12404</strain>
    </source>
</reference>
<evidence type="ECO:0008006" key="4">
    <source>
        <dbReference type="Google" id="ProtNLM"/>
    </source>
</evidence>
<evidence type="ECO:0000313" key="3">
    <source>
        <dbReference type="Proteomes" id="UP000465866"/>
    </source>
</evidence>
<dbReference type="KEGG" id="mcoo:MCOO_28490"/>
<sequence>MSTPPHDYPNYPEWGYPPPRYGPPAYPPPAAYPPPSYPGPAYAYPYPSYPQYPPQQRYGAPPPPVRPTFAPGIIPLRPLSLSDIFNGAAVYIRANPKATLGLTAVIVVITQIITLVAAIGPLAAANRMTTAPSDELTGGDVGAWMLSAALTGVVGWLAGVMLTGMLTVVAGRAIFGSTITAGETWARLRGRLPALIGLVALECAGLVLLAGVVGLIVGAIAAAGNAAAAVIIGLPLVLVSAAGVVYLYTALSFAPVIIVLERLPVIDSMTRSVTLVRNSFWRVLGIRMLTWLVVALVAGAIATPFNFLGHVAGGSEIVAATVAAVGAAIGRIVTAPFSAGVVVLLYTDRRIRSEAFDLVLQSGAAAGPAAAGSIDYLWLTRPV</sequence>
<proteinExistence type="predicted"/>
<feature type="transmembrane region" description="Helical" evidence="1">
    <location>
        <begin position="280"/>
        <end position="305"/>
    </location>
</feature>
<keyword evidence="1" id="KW-1133">Transmembrane helix</keyword>
<gene>
    <name evidence="2" type="ORF">MCOO_28490</name>
</gene>
<dbReference type="EMBL" id="AP022569">
    <property type="protein sequence ID" value="BBX46834.1"/>
    <property type="molecule type" value="Genomic_DNA"/>
</dbReference>
<protein>
    <recommendedName>
        <fullName evidence="4">Glycerophosphoryl diester phosphodiesterase membrane domain-containing protein</fullName>
    </recommendedName>
</protein>